<organism evidence="4 5">
    <name type="scientific">Uabimicrobium amorphum</name>
    <dbReference type="NCBI Taxonomy" id="2596890"/>
    <lineage>
        <taxon>Bacteria</taxon>
        <taxon>Pseudomonadati</taxon>
        <taxon>Planctomycetota</taxon>
        <taxon>Candidatus Uabimicrobiia</taxon>
        <taxon>Candidatus Uabimicrobiales</taxon>
        <taxon>Candidatus Uabimicrobiaceae</taxon>
        <taxon>Candidatus Uabimicrobium</taxon>
    </lineage>
</organism>
<dbReference type="PANTHER" id="PTHR10837">
    <property type="entry name" value="PEPTIDYLARGININE DEIMINASE"/>
    <property type="match status" value="1"/>
</dbReference>
<dbReference type="KEGG" id="uam:UABAM_03215"/>
<dbReference type="AlphaFoldDB" id="A0A5S9IN95"/>
<dbReference type="EMBL" id="AP019860">
    <property type="protein sequence ID" value="BBM84854.1"/>
    <property type="molecule type" value="Genomic_DNA"/>
</dbReference>
<feature type="domain" description="Protein-arginine deiminase C-terminal" evidence="2">
    <location>
        <begin position="158"/>
        <end position="527"/>
    </location>
</feature>
<dbReference type="GO" id="GO:0005737">
    <property type="term" value="C:cytoplasm"/>
    <property type="evidence" value="ECO:0007669"/>
    <property type="project" value="InterPro"/>
</dbReference>
<dbReference type="GO" id="GO:0004668">
    <property type="term" value="F:protein-arginine deiminase activity"/>
    <property type="evidence" value="ECO:0007669"/>
    <property type="project" value="InterPro"/>
</dbReference>
<evidence type="ECO:0000256" key="1">
    <source>
        <dbReference type="SAM" id="SignalP"/>
    </source>
</evidence>
<dbReference type="InterPro" id="IPR004303">
    <property type="entry name" value="PAD"/>
</dbReference>
<evidence type="ECO:0000313" key="5">
    <source>
        <dbReference type="Proteomes" id="UP000326354"/>
    </source>
</evidence>
<dbReference type="InterPro" id="IPR013530">
    <property type="entry name" value="PAD_C"/>
</dbReference>
<keyword evidence="1" id="KW-0732">Signal</keyword>
<protein>
    <recommendedName>
        <fullName evidence="6">Protein-arginine deiminase C-terminal domain-containing protein</fullName>
    </recommendedName>
</protein>
<keyword evidence="5" id="KW-1185">Reference proteome</keyword>
<accession>A0A5S9IN95</accession>
<dbReference type="SUPFAM" id="SSF55909">
    <property type="entry name" value="Pentein"/>
    <property type="match status" value="1"/>
</dbReference>
<evidence type="ECO:0008006" key="6">
    <source>
        <dbReference type="Google" id="ProtNLM"/>
    </source>
</evidence>
<sequence length="528" mass="61042">MKNILYLLLVLCPLFAQSYVELTVDTNRDGNLDDTTDNIDEDVWSKKSGAIFFYNNDSDENTGIQDCVDKKINGQNDLRDLSIIRLKSDQKVKLYIDANSQSKVNLFIKNNDKYTYISDFPYSTPSTDCEFRIESKSYADATWNGVVTVTAEIDGTEIRDVVALKVAPFILLPNTQEVQTLYIREYPGKNDTMIAQLRKIATKSNTEIKIVPANLYPYYQIWMQDTMEIGYTQGINHWFHVVLPANRNRPLDNWSRDHMLQKDFGWFRYSRYRHEFARGGGSNGWLDWYGNLEVSPPLPGYPFGRIYYGANGVYSLNPEITDMLDRQNVQRPLVKLDTGWLLIKHVDEILSFIPTKNQQRPFKALVPSTKLAIDLLKKWQQQGKGNVKILARNNKGWTINSLLQNTRLMNSNLNLQKRIDRLYDTVKKEFVVSEQDIVYIPALVQNGESLIPNMVNSVVVNGNLLMANPNGPIVDGKDLIQEYVKDTLREVPLQIHFLDDWRYHVWAGNVHCATNTTRKKFDKNWWDE</sequence>
<dbReference type="InterPro" id="IPR036556">
    <property type="entry name" value="PAD_central_sf"/>
</dbReference>
<dbReference type="Gene3D" id="2.60.40.1700">
    <property type="entry name" value="Protein-arginine deiminase, central domain"/>
    <property type="match status" value="1"/>
</dbReference>
<feature type="signal peptide" evidence="1">
    <location>
        <begin position="1"/>
        <end position="18"/>
    </location>
</feature>
<evidence type="ECO:0000259" key="2">
    <source>
        <dbReference type="Pfam" id="PF03068"/>
    </source>
</evidence>
<dbReference type="SUPFAM" id="SSF110083">
    <property type="entry name" value="Peptidylarginine deiminase Pad4, middle domain"/>
    <property type="match status" value="1"/>
</dbReference>
<gene>
    <name evidence="4" type="ORF">UABAM_03215</name>
</gene>
<dbReference type="OrthoDB" id="249764at2"/>
<dbReference type="PANTHER" id="PTHR10837:SF8">
    <property type="entry name" value="PROTEIN-ARGININE DEIMINASE"/>
    <property type="match status" value="1"/>
</dbReference>
<evidence type="ECO:0000259" key="3">
    <source>
        <dbReference type="Pfam" id="PF08527"/>
    </source>
</evidence>
<feature type="chain" id="PRO_5024902522" description="Protein-arginine deiminase C-terminal domain-containing protein" evidence="1">
    <location>
        <begin position="19"/>
        <end position="528"/>
    </location>
</feature>
<reference evidence="4 5" key="1">
    <citation type="submission" date="2019-08" db="EMBL/GenBank/DDBJ databases">
        <title>Complete genome sequence of Candidatus Uab amorphum.</title>
        <authorList>
            <person name="Shiratori T."/>
            <person name="Suzuki S."/>
            <person name="Kakizawa Y."/>
            <person name="Ishida K."/>
        </authorList>
    </citation>
    <scope>NUCLEOTIDE SEQUENCE [LARGE SCALE GENOMIC DNA]</scope>
    <source>
        <strain evidence="4 5">SRT547</strain>
    </source>
</reference>
<dbReference type="GO" id="GO:0005509">
    <property type="term" value="F:calcium ion binding"/>
    <property type="evidence" value="ECO:0007669"/>
    <property type="project" value="InterPro"/>
</dbReference>
<feature type="domain" description="Protein-arginine deiminase (PAD) central" evidence="3">
    <location>
        <begin position="20"/>
        <end position="150"/>
    </location>
</feature>
<dbReference type="Proteomes" id="UP000326354">
    <property type="component" value="Chromosome"/>
</dbReference>
<dbReference type="RefSeq" id="WP_151968983.1">
    <property type="nucleotide sequence ID" value="NZ_AP019860.1"/>
</dbReference>
<dbReference type="InterPro" id="IPR013733">
    <property type="entry name" value="Prot_Arg_deaminase_cen_dom"/>
</dbReference>
<name>A0A5S9IN95_UABAM</name>
<dbReference type="Gene3D" id="3.75.10.10">
    <property type="entry name" value="L-arginine/glycine Amidinotransferase, Chain A"/>
    <property type="match status" value="1"/>
</dbReference>
<dbReference type="Pfam" id="PF08527">
    <property type="entry name" value="PAD_M"/>
    <property type="match status" value="1"/>
</dbReference>
<dbReference type="Pfam" id="PF03068">
    <property type="entry name" value="PAD"/>
    <property type="match status" value="1"/>
</dbReference>
<proteinExistence type="predicted"/>
<evidence type="ECO:0000313" key="4">
    <source>
        <dbReference type="EMBL" id="BBM84854.1"/>
    </source>
</evidence>